<protein>
    <submittedName>
        <fullName evidence="2">TraB/GumN family protein</fullName>
    </submittedName>
</protein>
<proteinExistence type="predicted"/>
<dbReference type="PANTHER" id="PTHR40590:SF1">
    <property type="entry name" value="CYTOPLASMIC PROTEIN"/>
    <property type="match status" value="1"/>
</dbReference>
<dbReference type="Pfam" id="PF01963">
    <property type="entry name" value="TraB_PrgY_gumN"/>
    <property type="match status" value="1"/>
</dbReference>
<feature type="chain" id="PRO_5046669469" evidence="1">
    <location>
        <begin position="26"/>
        <end position="293"/>
    </location>
</feature>
<evidence type="ECO:0000313" key="2">
    <source>
        <dbReference type="EMBL" id="MEE2526727.1"/>
    </source>
</evidence>
<sequence length="293" mass="31573">MSMNFIRTLGSGLIATALLAGTAFADPSLWHIEDEDSDIYIFGTVHILRPGLDWQSEEIMEAFESADTVYFEAPVNDPEQAASMRSALLMNAANPAGVTLSSLVSEDTWARIERFAPRAGLSAAQLETVRPWLASVTLGVGFIQAAGYDPNSGVESTLWPLASEAGKTLAYFETVEEQVGFFANLPPEIELELLEQTVSDLEAGPDQLDSLVTAWANGDQSTIDNVMNAQMRADAPHVHDVIIVQRNERWAEEIEDMLAGSGTIFIAVGSGHLPGEQGVISLLRDRGITVAGP</sequence>
<keyword evidence="3" id="KW-1185">Reference proteome</keyword>
<evidence type="ECO:0000256" key="1">
    <source>
        <dbReference type="SAM" id="SignalP"/>
    </source>
</evidence>
<keyword evidence="1" id="KW-0732">Signal</keyword>
<dbReference type="RefSeq" id="WP_330199388.1">
    <property type="nucleotide sequence ID" value="NZ_JAZDRP010000005.1"/>
</dbReference>
<dbReference type="EMBL" id="JAZDRP010000005">
    <property type="protein sequence ID" value="MEE2526727.1"/>
    <property type="molecule type" value="Genomic_DNA"/>
</dbReference>
<dbReference type="Proteomes" id="UP001354971">
    <property type="component" value="Unassembled WGS sequence"/>
</dbReference>
<dbReference type="InterPro" id="IPR047111">
    <property type="entry name" value="YbaP-like"/>
</dbReference>
<dbReference type="PANTHER" id="PTHR40590">
    <property type="entry name" value="CYTOPLASMIC PROTEIN-RELATED"/>
    <property type="match status" value="1"/>
</dbReference>
<reference evidence="2 3" key="1">
    <citation type="submission" date="2024-01" db="EMBL/GenBank/DDBJ databases">
        <title>Hyphobacterium bacterium isolated from marine sediment.</title>
        <authorList>
            <person name="Zhao S."/>
        </authorList>
    </citation>
    <scope>NUCLEOTIDE SEQUENCE [LARGE SCALE GENOMIC DNA]</scope>
    <source>
        <strain evidence="3">HN65</strain>
    </source>
</reference>
<feature type="signal peptide" evidence="1">
    <location>
        <begin position="1"/>
        <end position="25"/>
    </location>
</feature>
<evidence type="ECO:0000313" key="3">
    <source>
        <dbReference type="Proteomes" id="UP001354971"/>
    </source>
</evidence>
<accession>A0ABU7LS33</accession>
<name>A0ABU7LS33_9PROT</name>
<comment type="caution">
    <text evidence="2">The sequence shown here is derived from an EMBL/GenBank/DDBJ whole genome shotgun (WGS) entry which is preliminary data.</text>
</comment>
<gene>
    <name evidence="2" type="ORF">V0U79_10130</name>
</gene>
<organism evidence="2 3">
    <name type="scientific">Hyphobacterium lacteum</name>
    <dbReference type="NCBI Taxonomy" id="3116575"/>
    <lineage>
        <taxon>Bacteria</taxon>
        <taxon>Pseudomonadati</taxon>
        <taxon>Pseudomonadota</taxon>
        <taxon>Alphaproteobacteria</taxon>
        <taxon>Maricaulales</taxon>
        <taxon>Maricaulaceae</taxon>
        <taxon>Hyphobacterium</taxon>
    </lineage>
</organism>
<dbReference type="InterPro" id="IPR002816">
    <property type="entry name" value="TraB/PrgY/GumN_fam"/>
</dbReference>
<dbReference type="CDD" id="cd14789">
    <property type="entry name" value="Tiki"/>
    <property type="match status" value="1"/>
</dbReference>